<protein>
    <submittedName>
        <fullName evidence="1">Uncharacterized protein</fullName>
    </submittedName>
</protein>
<dbReference type="Proteomes" id="UP000593560">
    <property type="component" value="Unassembled WGS sequence"/>
</dbReference>
<evidence type="ECO:0000313" key="2">
    <source>
        <dbReference type="Proteomes" id="UP000593560"/>
    </source>
</evidence>
<organism evidence="1 2">
    <name type="scientific">Gossypium harknessii</name>
    <dbReference type="NCBI Taxonomy" id="34285"/>
    <lineage>
        <taxon>Eukaryota</taxon>
        <taxon>Viridiplantae</taxon>
        <taxon>Streptophyta</taxon>
        <taxon>Embryophyta</taxon>
        <taxon>Tracheophyta</taxon>
        <taxon>Spermatophyta</taxon>
        <taxon>Magnoliopsida</taxon>
        <taxon>eudicotyledons</taxon>
        <taxon>Gunneridae</taxon>
        <taxon>Pentapetalae</taxon>
        <taxon>rosids</taxon>
        <taxon>malvids</taxon>
        <taxon>Malvales</taxon>
        <taxon>Malvaceae</taxon>
        <taxon>Malvoideae</taxon>
        <taxon>Gossypium</taxon>
    </lineage>
</organism>
<accession>A0A7J9I455</accession>
<dbReference type="AlphaFoldDB" id="A0A7J9I455"/>
<sequence>MALFMPNSSFVACFTALVSNLKMGNSAIAGSIFSGYFIAQHKMPSYCIF</sequence>
<reference evidence="1 2" key="1">
    <citation type="journal article" date="2019" name="Genome Biol. Evol.">
        <title>Insights into the evolution of the New World diploid cottons (Gossypium, subgenus Houzingenia) based on genome sequencing.</title>
        <authorList>
            <person name="Grover C.E."/>
            <person name="Arick M.A. 2nd"/>
            <person name="Thrash A."/>
            <person name="Conover J.L."/>
            <person name="Sanders W.S."/>
            <person name="Peterson D.G."/>
            <person name="Frelichowski J.E."/>
            <person name="Scheffler J.A."/>
            <person name="Scheffler B.E."/>
            <person name="Wendel J.F."/>
        </authorList>
    </citation>
    <scope>NUCLEOTIDE SEQUENCE [LARGE SCALE GENOMIC DNA]</scope>
    <source>
        <strain evidence="1">0</strain>
        <tissue evidence="1">Leaf</tissue>
    </source>
</reference>
<evidence type="ECO:0000313" key="1">
    <source>
        <dbReference type="EMBL" id="MBA0816623.1"/>
    </source>
</evidence>
<dbReference type="EMBL" id="JABFAD010000013">
    <property type="protein sequence ID" value="MBA0816623.1"/>
    <property type="molecule type" value="Genomic_DNA"/>
</dbReference>
<comment type="caution">
    <text evidence="1">The sequence shown here is derived from an EMBL/GenBank/DDBJ whole genome shotgun (WGS) entry which is preliminary data.</text>
</comment>
<name>A0A7J9I455_9ROSI</name>
<keyword evidence="2" id="KW-1185">Reference proteome</keyword>
<gene>
    <name evidence="1" type="ORF">Gohar_001264</name>
</gene>
<feature type="non-terminal residue" evidence="1">
    <location>
        <position position="49"/>
    </location>
</feature>
<proteinExistence type="predicted"/>